<dbReference type="EMBL" id="CP061800">
    <property type="protein sequence ID" value="QTA88241.1"/>
    <property type="molecule type" value="Genomic_DNA"/>
</dbReference>
<sequence>MKFESLTDILMGMYSIIRVSSFKFQVSSFKFQVSSFVMQ</sequence>
<protein>
    <submittedName>
        <fullName evidence="1">Uncharacterized protein</fullName>
    </submittedName>
</protein>
<dbReference type="AlphaFoldDB" id="A0A975GNR5"/>
<gene>
    <name evidence="1" type="ORF">dnm_042830</name>
</gene>
<dbReference type="KEGG" id="dmm:dnm_042830"/>
<organism evidence="1 2">
    <name type="scientific">Desulfonema magnum</name>
    <dbReference type="NCBI Taxonomy" id="45655"/>
    <lineage>
        <taxon>Bacteria</taxon>
        <taxon>Pseudomonadati</taxon>
        <taxon>Thermodesulfobacteriota</taxon>
        <taxon>Desulfobacteria</taxon>
        <taxon>Desulfobacterales</taxon>
        <taxon>Desulfococcaceae</taxon>
        <taxon>Desulfonema</taxon>
    </lineage>
</organism>
<evidence type="ECO:0000313" key="1">
    <source>
        <dbReference type="EMBL" id="QTA88241.1"/>
    </source>
</evidence>
<accession>A0A975GNR5</accession>
<dbReference type="Proteomes" id="UP000663722">
    <property type="component" value="Chromosome"/>
</dbReference>
<name>A0A975GNR5_9BACT</name>
<keyword evidence="2" id="KW-1185">Reference proteome</keyword>
<reference evidence="1" key="1">
    <citation type="journal article" date="2021" name="Microb. Physiol.">
        <title>Proteogenomic Insights into the Physiology of Marine, Sulfate-Reducing, Filamentous Desulfonema limicola and Desulfonema magnum.</title>
        <authorList>
            <person name="Schnaars V."/>
            <person name="Wohlbrand L."/>
            <person name="Scheve S."/>
            <person name="Hinrichs C."/>
            <person name="Reinhardt R."/>
            <person name="Rabus R."/>
        </authorList>
    </citation>
    <scope>NUCLEOTIDE SEQUENCE</scope>
    <source>
        <strain evidence="1">4be13</strain>
    </source>
</reference>
<evidence type="ECO:0000313" key="2">
    <source>
        <dbReference type="Proteomes" id="UP000663722"/>
    </source>
</evidence>
<proteinExistence type="predicted"/>